<keyword evidence="6 8" id="KW-0560">Oxidoreductase</keyword>
<dbReference type="Gene3D" id="3.20.20.220">
    <property type="match status" value="1"/>
</dbReference>
<comment type="pathway">
    <text evidence="2 8">One-carbon metabolism; tetrahydrofolate interconversion.</text>
</comment>
<dbReference type="AlphaFoldDB" id="N6WBY1"/>
<dbReference type="RefSeq" id="WP_005964207.1">
    <property type="nucleotide sequence ID" value="NZ_CP040505.1"/>
</dbReference>
<comment type="similarity">
    <text evidence="3 8">Belongs to the methylenetetrahydrofolate reductase family.</text>
</comment>
<dbReference type="Proteomes" id="UP000013015">
    <property type="component" value="Unassembled WGS sequence"/>
</dbReference>
<comment type="cofactor">
    <cofactor evidence="1 8">
        <name>FAD</name>
        <dbReference type="ChEBI" id="CHEBI:57692"/>
    </cofactor>
</comment>
<reference evidence="9 10" key="1">
    <citation type="submission" date="2013-03" db="EMBL/GenBank/DDBJ databases">
        <title>Reference genome for the Human Microbiome Project.</title>
        <authorList>
            <person name="Aqrawi P."/>
            <person name="Ayvaz T."/>
            <person name="Bess C."/>
            <person name="Blankenburg K."/>
            <person name="Coyle M."/>
            <person name="Deng J."/>
            <person name="Forbes L."/>
            <person name="Fowler G."/>
            <person name="Francisco L."/>
            <person name="Fu Q."/>
            <person name="Gibbs R."/>
            <person name="Gross S."/>
            <person name="Gubbala S."/>
            <person name="Hale W."/>
            <person name="Hemphill L."/>
            <person name="Highlander S."/>
            <person name="Hirani K."/>
            <person name="Jackson L."/>
            <person name="Jakkamsetti A."/>
            <person name="Javaid M."/>
            <person name="Jayaseelan J.C."/>
            <person name="Jiang H."/>
            <person name="Joshi V."/>
            <person name="Korchina V."/>
            <person name="Kovar C."/>
            <person name="Lara F."/>
            <person name="Lee S."/>
            <person name="Liu Y."/>
            <person name="Mata R."/>
            <person name="Mathew T."/>
            <person name="Munidasa M."/>
            <person name="Muzny D."/>
            <person name="Nazareth L."/>
            <person name="Ngo R."/>
            <person name="Nguyen L."/>
            <person name="Nguyen N."/>
            <person name="Okwuonu G."/>
            <person name="Ongeri F."/>
            <person name="Palculict T."/>
            <person name="Patil S."/>
            <person name="Petrosino J."/>
            <person name="Pham C."/>
            <person name="Pham P."/>
            <person name="Pu L.-L."/>
            <person name="Qin X."/>
            <person name="Qu J."/>
            <person name="Reid J."/>
            <person name="Ross M."/>
            <person name="Ruth R."/>
            <person name="Saada N."/>
            <person name="San Lucas F."/>
            <person name="Santibanez J."/>
            <person name="Shang Y."/>
            <person name="Simmons D."/>
            <person name="Song X.-Z."/>
            <person name="Tang L.-Y."/>
            <person name="Thornton R."/>
            <person name="Warren J."/>
            <person name="Weissenberger G."/>
            <person name="Wilczek-Boney K."/>
            <person name="Worley K."/>
            <person name="Youmans B."/>
            <person name="Zhang J."/>
            <person name="Zhang L."/>
            <person name="Zhao Z."/>
            <person name="Zhou C."/>
            <person name="Zhu D."/>
            <person name="Zhu Y."/>
        </authorList>
    </citation>
    <scope>NUCLEOTIDE SEQUENCE [LARGE SCALE GENOMIC DNA]</scope>
    <source>
        <strain evidence="9 10">F0333</strain>
    </source>
</reference>
<dbReference type="Pfam" id="PF02219">
    <property type="entry name" value="MTHFR"/>
    <property type="match status" value="1"/>
</dbReference>
<evidence type="ECO:0000256" key="5">
    <source>
        <dbReference type="ARBA" id="ARBA00022827"/>
    </source>
</evidence>
<dbReference type="EMBL" id="AQHZ01000024">
    <property type="protein sequence ID" value="ENO17704.1"/>
    <property type="molecule type" value="Genomic_DNA"/>
</dbReference>
<evidence type="ECO:0000256" key="1">
    <source>
        <dbReference type="ARBA" id="ARBA00001974"/>
    </source>
</evidence>
<comment type="catalytic activity">
    <reaction evidence="7">
        <text>(6S)-5-methyl-5,6,7,8-tetrahydrofolate + NAD(+) = (6R)-5,10-methylene-5,6,7,8-tetrahydrofolate + NADH + H(+)</text>
        <dbReference type="Rhea" id="RHEA:19821"/>
        <dbReference type="ChEBI" id="CHEBI:15378"/>
        <dbReference type="ChEBI" id="CHEBI:15636"/>
        <dbReference type="ChEBI" id="CHEBI:18608"/>
        <dbReference type="ChEBI" id="CHEBI:57540"/>
        <dbReference type="ChEBI" id="CHEBI:57945"/>
        <dbReference type="EC" id="1.5.1.54"/>
    </reaction>
    <physiologicalReaction direction="right-to-left" evidence="7">
        <dbReference type="Rhea" id="RHEA:19823"/>
    </physiologicalReaction>
</comment>
<dbReference type="CDD" id="cd00537">
    <property type="entry name" value="MTHFR"/>
    <property type="match status" value="1"/>
</dbReference>
<keyword evidence="4 8" id="KW-0285">Flavoprotein</keyword>
<dbReference type="SUPFAM" id="SSF51730">
    <property type="entry name" value="FAD-linked oxidoreductase"/>
    <property type="match status" value="1"/>
</dbReference>
<proteinExistence type="inferred from homology"/>
<evidence type="ECO:0000256" key="8">
    <source>
        <dbReference type="RuleBase" id="RU003862"/>
    </source>
</evidence>
<sequence>MTPPDEAYATPCTHEHEPSLISFEVMPPRVPSAAPKFWHTIDELLTARPDFLSVTYGAGGKDRSSAREVVAELARNAPVHPIAHITCVGNSTVDVLDAVADALDSGTRTFLALRGDPPADDPDWEPEAGGVRSAIELIHLIRTVEKRRCDYHPAEALRAAFAPLTIAVAAFAAGNPAAGTSPQQEAERLLLKQAAGANFAITQLFWEADTYLSFVERCRRLGVTIPIVPGILPPTELARLKRVTELSGIEVPPHIVDTLSGAQDPESRHELGVGLAASLADEVVKGGAPGVHLFTFNKARPALDILSRLGHGPTPFPESGRLGASVTE</sequence>
<dbReference type="InterPro" id="IPR029041">
    <property type="entry name" value="FAD-linked_oxidoreductase-like"/>
</dbReference>
<dbReference type="PANTHER" id="PTHR45754:SF3">
    <property type="entry name" value="METHYLENETETRAHYDROFOLATE REDUCTASE (NADPH)"/>
    <property type="match status" value="1"/>
</dbReference>
<dbReference type="PATRIC" id="fig|888050.3.peg.1550"/>
<evidence type="ECO:0000313" key="9">
    <source>
        <dbReference type="EMBL" id="ENO17704.1"/>
    </source>
</evidence>
<evidence type="ECO:0000256" key="6">
    <source>
        <dbReference type="ARBA" id="ARBA00023002"/>
    </source>
</evidence>
<keyword evidence="5 8" id="KW-0274">FAD</keyword>
<keyword evidence="10" id="KW-1185">Reference proteome</keyword>
<dbReference type="InterPro" id="IPR003171">
    <property type="entry name" value="Mehydrof_redctse-like"/>
</dbReference>
<gene>
    <name evidence="9" type="primary">metF</name>
    <name evidence="9" type="ORF">HMPREF9004_1614</name>
</gene>
<dbReference type="GO" id="GO:0035999">
    <property type="term" value="P:tetrahydrofolate interconversion"/>
    <property type="evidence" value="ECO:0007669"/>
    <property type="project" value="UniProtKB-UniPathway"/>
</dbReference>
<dbReference type="GO" id="GO:0071949">
    <property type="term" value="F:FAD binding"/>
    <property type="evidence" value="ECO:0007669"/>
    <property type="project" value="TreeGrafter"/>
</dbReference>
<comment type="caution">
    <text evidence="9">The sequence shown here is derived from an EMBL/GenBank/DDBJ whole genome shotgun (WGS) entry which is preliminary data.</text>
</comment>
<dbReference type="STRING" id="888050.HMPREF9004_1614"/>
<evidence type="ECO:0000313" key="10">
    <source>
        <dbReference type="Proteomes" id="UP000013015"/>
    </source>
</evidence>
<dbReference type="UniPathway" id="UPA00193"/>
<evidence type="ECO:0000256" key="7">
    <source>
        <dbReference type="ARBA" id="ARBA00048628"/>
    </source>
</evidence>
<dbReference type="eggNOG" id="COG0685">
    <property type="taxonomic scope" value="Bacteria"/>
</dbReference>
<evidence type="ECO:0000256" key="3">
    <source>
        <dbReference type="ARBA" id="ARBA00006743"/>
    </source>
</evidence>
<accession>N6WBY1</accession>
<organism evidence="9 10">
    <name type="scientific">Schaalia cardiffensis F0333</name>
    <dbReference type="NCBI Taxonomy" id="888050"/>
    <lineage>
        <taxon>Bacteria</taxon>
        <taxon>Bacillati</taxon>
        <taxon>Actinomycetota</taxon>
        <taxon>Actinomycetes</taxon>
        <taxon>Actinomycetales</taxon>
        <taxon>Actinomycetaceae</taxon>
        <taxon>Schaalia</taxon>
    </lineage>
</organism>
<dbReference type="PANTHER" id="PTHR45754">
    <property type="entry name" value="METHYLENETETRAHYDROFOLATE REDUCTASE"/>
    <property type="match status" value="1"/>
</dbReference>
<dbReference type="GO" id="GO:0005829">
    <property type="term" value="C:cytosol"/>
    <property type="evidence" value="ECO:0007669"/>
    <property type="project" value="TreeGrafter"/>
</dbReference>
<name>N6WBY1_9ACTO</name>
<evidence type="ECO:0000256" key="4">
    <source>
        <dbReference type="ARBA" id="ARBA00022630"/>
    </source>
</evidence>
<dbReference type="OrthoDB" id="9812555at2"/>
<protein>
    <recommendedName>
        <fullName evidence="8">Methylenetetrahydrofolate reductase</fullName>
    </recommendedName>
</protein>
<dbReference type="HOGENOM" id="CLU_025841_0_1_11"/>
<dbReference type="GO" id="GO:0009086">
    <property type="term" value="P:methionine biosynthetic process"/>
    <property type="evidence" value="ECO:0007669"/>
    <property type="project" value="TreeGrafter"/>
</dbReference>
<dbReference type="GO" id="GO:0106312">
    <property type="term" value="F:methylenetetrahydrofolate reductase (NADH) activity"/>
    <property type="evidence" value="ECO:0007669"/>
    <property type="project" value="UniProtKB-EC"/>
</dbReference>
<evidence type="ECO:0000256" key="2">
    <source>
        <dbReference type="ARBA" id="ARBA00004777"/>
    </source>
</evidence>